<dbReference type="InterPro" id="IPR011332">
    <property type="entry name" value="Ribosomal_zn-bd"/>
</dbReference>
<keyword evidence="4" id="KW-0699">rRNA-binding</keyword>
<sequence>MFMSTKKVGSTGRFKERYGVGIRKRVLKVEERKNKPTSCPFCSFLTIKRIAAGLFVCKKCKAKFTGGAYEAETLIGKSIKKMVSQKNFVEGSKELIQTSEDISGMEKEIAEAIKE</sequence>
<keyword evidence="4" id="KW-0479">Metal-binding</keyword>
<protein>
    <recommendedName>
        <fullName evidence="4">Large ribosomal subunit protein eL43</fullName>
    </recommendedName>
</protein>
<evidence type="ECO:0000256" key="1">
    <source>
        <dbReference type="ARBA" id="ARBA00022884"/>
    </source>
</evidence>
<proteinExistence type="inferred from homology"/>
<dbReference type="InterPro" id="IPR011331">
    <property type="entry name" value="Ribosomal_eL37/eL43"/>
</dbReference>
<accession>A0A7K4BZR0</accession>
<comment type="caution">
    <text evidence="5">The sequence shown here is derived from an EMBL/GenBank/DDBJ whole genome shotgun (WGS) entry which is preliminary data.</text>
</comment>
<dbReference type="SUPFAM" id="SSF57829">
    <property type="entry name" value="Zn-binding ribosomal proteins"/>
    <property type="match status" value="1"/>
</dbReference>
<keyword evidence="4" id="KW-0862">Zinc</keyword>
<gene>
    <name evidence="4" type="primary">rpl37ae</name>
    <name evidence="5" type="ORF">GX950_03085</name>
</gene>
<dbReference type="Gene3D" id="2.20.25.30">
    <property type="match status" value="1"/>
</dbReference>
<dbReference type="GO" id="GO:0005840">
    <property type="term" value="C:ribosome"/>
    <property type="evidence" value="ECO:0007669"/>
    <property type="project" value="UniProtKB-KW"/>
</dbReference>
<name>A0A7K4BZR0_9ARCH</name>
<evidence type="ECO:0000313" key="6">
    <source>
        <dbReference type="Proteomes" id="UP000526302"/>
    </source>
</evidence>
<dbReference type="AlphaFoldDB" id="A0A7K4BZR0"/>
<dbReference type="EMBL" id="JAAZKV010000023">
    <property type="protein sequence ID" value="NMA44766.1"/>
    <property type="molecule type" value="Genomic_DNA"/>
</dbReference>
<feature type="binding site" evidence="4">
    <location>
        <position position="57"/>
    </location>
    <ligand>
        <name>Zn(2+)</name>
        <dbReference type="ChEBI" id="CHEBI:29105"/>
    </ligand>
</feature>
<dbReference type="PANTHER" id="PTHR48129:SF1">
    <property type="entry name" value="LARGE RIBOSOMAL SUBUNIT PROTEIN EL43"/>
    <property type="match status" value="1"/>
</dbReference>
<reference evidence="5 6" key="1">
    <citation type="journal article" date="2020" name="Biotechnol. Biofuels">
        <title>New insights from the biogas microbiome by comprehensive genome-resolved metagenomics of nearly 1600 species originating from multiple anaerobic digesters.</title>
        <authorList>
            <person name="Campanaro S."/>
            <person name="Treu L."/>
            <person name="Rodriguez-R L.M."/>
            <person name="Kovalovszki A."/>
            <person name="Ziels R.M."/>
            <person name="Maus I."/>
            <person name="Zhu X."/>
            <person name="Kougias P.G."/>
            <person name="Basile A."/>
            <person name="Luo G."/>
            <person name="Schluter A."/>
            <person name="Konstantinidis K.T."/>
            <person name="Angelidaki I."/>
        </authorList>
    </citation>
    <scope>NUCLEOTIDE SEQUENCE [LARGE SCALE GENOMIC DNA]</scope>
    <source>
        <strain evidence="5">AS22ysBPME_79</strain>
    </source>
</reference>
<dbReference type="PANTHER" id="PTHR48129">
    <property type="entry name" value="60S RIBOSOMAL PROTEIN L37A"/>
    <property type="match status" value="1"/>
</dbReference>
<organism evidence="5 6">
    <name type="scientific">Candidatus Iainarchaeum sp</name>
    <dbReference type="NCBI Taxonomy" id="3101447"/>
    <lineage>
        <taxon>Archaea</taxon>
        <taxon>Candidatus Iainarchaeota</taxon>
        <taxon>Candidatus Iainarchaeia</taxon>
        <taxon>Candidatus Iainarchaeales</taxon>
        <taxon>Candidatus Iainarchaeaceae</taxon>
        <taxon>Candidatus Iainarchaeum</taxon>
    </lineage>
</organism>
<feature type="binding site" evidence="4">
    <location>
        <position position="39"/>
    </location>
    <ligand>
        <name>Zn(2+)</name>
        <dbReference type="ChEBI" id="CHEBI:29105"/>
    </ligand>
</feature>
<evidence type="ECO:0000256" key="4">
    <source>
        <dbReference type="HAMAP-Rule" id="MF_00327"/>
    </source>
</evidence>
<feature type="binding site" evidence="4">
    <location>
        <position position="60"/>
    </location>
    <ligand>
        <name>Zn(2+)</name>
        <dbReference type="ChEBI" id="CHEBI:29105"/>
    </ligand>
</feature>
<dbReference type="Proteomes" id="UP000526302">
    <property type="component" value="Unassembled WGS sequence"/>
</dbReference>
<evidence type="ECO:0000313" key="5">
    <source>
        <dbReference type="EMBL" id="NMA44766.1"/>
    </source>
</evidence>
<feature type="zinc finger region" description="C4-type" evidence="4">
    <location>
        <begin position="39"/>
        <end position="60"/>
    </location>
</feature>
<evidence type="ECO:0000256" key="2">
    <source>
        <dbReference type="ARBA" id="ARBA00022980"/>
    </source>
</evidence>
<keyword evidence="4" id="KW-0863">Zinc-finger</keyword>
<comment type="similarity">
    <text evidence="4">Belongs to the eukaryotic ribosomal protein eL43 family. Putative zinc-binding subfamily.</text>
</comment>
<dbReference type="Pfam" id="PF01780">
    <property type="entry name" value="Ribosomal_L37ae"/>
    <property type="match status" value="1"/>
</dbReference>
<comment type="function">
    <text evidence="4">Binds to the 23S rRNA.</text>
</comment>
<evidence type="ECO:0000256" key="3">
    <source>
        <dbReference type="ARBA" id="ARBA00023274"/>
    </source>
</evidence>
<dbReference type="GO" id="GO:0008270">
    <property type="term" value="F:zinc ion binding"/>
    <property type="evidence" value="ECO:0007669"/>
    <property type="project" value="UniProtKB-UniRule"/>
</dbReference>
<feature type="binding site" evidence="4">
    <location>
        <position position="42"/>
    </location>
    <ligand>
        <name>Zn(2+)</name>
        <dbReference type="ChEBI" id="CHEBI:29105"/>
    </ligand>
</feature>
<keyword evidence="2 4" id="KW-0689">Ribosomal protein</keyword>
<keyword evidence="1 4" id="KW-0694">RNA-binding</keyword>
<comment type="cofactor">
    <cofactor evidence="4">
        <name>Zn(2+)</name>
        <dbReference type="ChEBI" id="CHEBI:29105"/>
    </cofactor>
    <text evidence="4">Binds 1 zinc ion per subunit.</text>
</comment>
<dbReference type="GO" id="GO:0070180">
    <property type="term" value="F:large ribosomal subunit rRNA binding"/>
    <property type="evidence" value="ECO:0007669"/>
    <property type="project" value="UniProtKB-UniRule"/>
</dbReference>
<comment type="subunit">
    <text evidence="4">Part of the 50S ribosomal subunit.</text>
</comment>
<dbReference type="GO" id="GO:1990904">
    <property type="term" value="C:ribonucleoprotein complex"/>
    <property type="evidence" value="ECO:0007669"/>
    <property type="project" value="UniProtKB-KW"/>
</dbReference>
<dbReference type="InterPro" id="IPR002674">
    <property type="entry name" value="Ribosomal_eL43"/>
</dbReference>
<dbReference type="GO" id="GO:0003735">
    <property type="term" value="F:structural constituent of ribosome"/>
    <property type="evidence" value="ECO:0007669"/>
    <property type="project" value="InterPro"/>
</dbReference>
<dbReference type="GO" id="GO:0006412">
    <property type="term" value="P:translation"/>
    <property type="evidence" value="ECO:0007669"/>
    <property type="project" value="UniProtKB-UniRule"/>
</dbReference>
<dbReference type="InterPro" id="IPR050522">
    <property type="entry name" value="Ribosomal_protein_eL43"/>
</dbReference>
<keyword evidence="3 4" id="KW-0687">Ribonucleoprotein</keyword>
<dbReference type="NCBIfam" id="NF003058">
    <property type="entry name" value="PRK03976.1"/>
    <property type="match status" value="1"/>
</dbReference>
<dbReference type="HAMAP" id="MF_00327">
    <property type="entry name" value="Ribosomal_eL43"/>
    <property type="match status" value="1"/>
</dbReference>